<organism evidence="2 3">
    <name type="scientific">Neomesorhizobium albiziae</name>
    <dbReference type="NCBI Taxonomy" id="335020"/>
    <lineage>
        <taxon>Bacteria</taxon>
        <taxon>Pseudomonadati</taxon>
        <taxon>Pseudomonadota</taxon>
        <taxon>Alphaproteobacteria</taxon>
        <taxon>Hyphomicrobiales</taxon>
        <taxon>Phyllobacteriaceae</taxon>
        <taxon>Neomesorhizobium</taxon>
    </lineage>
</organism>
<dbReference type="PANTHER" id="PTHR30024">
    <property type="entry name" value="ALIPHATIC SULFONATES-BINDING PROTEIN-RELATED"/>
    <property type="match status" value="1"/>
</dbReference>
<keyword evidence="3" id="KW-1185">Reference proteome</keyword>
<evidence type="ECO:0000256" key="1">
    <source>
        <dbReference type="SAM" id="SignalP"/>
    </source>
</evidence>
<dbReference type="RefSeq" id="WP_149762250.1">
    <property type="nucleotide sequence ID" value="NZ_BSPE01000001.1"/>
</dbReference>
<sequence>MLVMQDRRRFLAGAAAAGAAGLVGTATQAWAEPPPETTKVRFPVFINASDCQAPMYVSEPLLRAEGFTDISFVSSGTGPDSADWLAHDEIDFDWNFPPAHVRSIANGVPITVLAGMHVGCLELIANDSIQGVLDLKGKRAGVDALNGVPHFLLMIVAAYVGLDPANDIEWITGGDPLQMLAHGKIDAFLATPPQPQVARDRKIGHVILNTSIDRPWSQYYCCMLSASTAYARQYPVATKRILRALLKAVDFCISDPELVAKGVVDKGFASSYDYALQAMSDVRYDKWREYDPEDSIRFYTLRMQETGLVQAGPNKVIADGTDWHFLEEIKRELKT</sequence>
<keyword evidence="1" id="KW-0732">Signal</keyword>
<evidence type="ECO:0000313" key="2">
    <source>
        <dbReference type="EMBL" id="SFK86570.1"/>
    </source>
</evidence>
<dbReference type="OrthoDB" id="9815602at2"/>
<reference evidence="2 3" key="1">
    <citation type="submission" date="2016-10" db="EMBL/GenBank/DDBJ databases">
        <authorList>
            <person name="Varghese N."/>
            <person name="Submissions S."/>
        </authorList>
    </citation>
    <scope>NUCLEOTIDE SEQUENCE [LARGE SCALE GENOMIC DNA]</scope>
    <source>
        <strain evidence="2 3">DSM 21822</strain>
    </source>
</reference>
<feature type="signal peptide" evidence="1">
    <location>
        <begin position="1"/>
        <end position="31"/>
    </location>
</feature>
<dbReference type="InterPro" id="IPR019546">
    <property type="entry name" value="TAT_signal_bac_arc"/>
</dbReference>
<feature type="chain" id="PRO_5009302607" evidence="1">
    <location>
        <begin position="32"/>
        <end position="335"/>
    </location>
</feature>
<dbReference type="EMBL" id="FOSL01000015">
    <property type="protein sequence ID" value="SFK86570.1"/>
    <property type="molecule type" value="Genomic_DNA"/>
</dbReference>
<dbReference type="InterPro" id="IPR006311">
    <property type="entry name" value="TAT_signal"/>
</dbReference>
<dbReference type="NCBIfam" id="TIGR01409">
    <property type="entry name" value="TAT_signal_seq"/>
    <property type="match status" value="1"/>
</dbReference>
<dbReference type="Pfam" id="PF13379">
    <property type="entry name" value="NMT1_2"/>
    <property type="match status" value="1"/>
</dbReference>
<dbReference type="SUPFAM" id="SSF53850">
    <property type="entry name" value="Periplasmic binding protein-like II"/>
    <property type="match status" value="1"/>
</dbReference>
<proteinExistence type="predicted"/>
<gene>
    <name evidence="2" type="ORF">SAMN04488498_11546</name>
</gene>
<protein>
    <submittedName>
        <fullName evidence="2">NitT/TauT family transport system substrate-binding protein</fullName>
    </submittedName>
</protein>
<dbReference type="PROSITE" id="PS51318">
    <property type="entry name" value="TAT"/>
    <property type="match status" value="1"/>
</dbReference>
<dbReference type="AlphaFoldDB" id="A0A1I4D133"/>
<accession>A0A1I4D133</accession>
<dbReference type="Proteomes" id="UP000323300">
    <property type="component" value="Unassembled WGS sequence"/>
</dbReference>
<dbReference type="Gene3D" id="3.40.190.10">
    <property type="entry name" value="Periplasmic binding protein-like II"/>
    <property type="match status" value="2"/>
</dbReference>
<name>A0A1I4D133_9HYPH</name>
<evidence type="ECO:0000313" key="3">
    <source>
        <dbReference type="Proteomes" id="UP000323300"/>
    </source>
</evidence>